<dbReference type="EMBL" id="JAWDGP010002431">
    <property type="protein sequence ID" value="KAK3783263.1"/>
    <property type="molecule type" value="Genomic_DNA"/>
</dbReference>
<accession>A0AAE1A8H5</accession>
<evidence type="ECO:0000313" key="2">
    <source>
        <dbReference type="Proteomes" id="UP001283361"/>
    </source>
</evidence>
<dbReference type="Proteomes" id="UP001283361">
    <property type="component" value="Unassembled WGS sequence"/>
</dbReference>
<keyword evidence="2" id="KW-1185">Reference proteome</keyword>
<reference evidence="1" key="1">
    <citation type="journal article" date="2023" name="G3 (Bethesda)">
        <title>A reference genome for the long-term kleptoplast-retaining sea slug Elysia crispata morphotype clarki.</title>
        <authorList>
            <person name="Eastman K.E."/>
            <person name="Pendleton A.L."/>
            <person name="Shaikh M.A."/>
            <person name="Suttiyut T."/>
            <person name="Ogas R."/>
            <person name="Tomko P."/>
            <person name="Gavelis G."/>
            <person name="Widhalm J.R."/>
            <person name="Wisecaver J.H."/>
        </authorList>
    </citation>
    <scope>NUCLEOTIDE SEQUENCE</scope>
    <source>
        <strain evidence="1">ECLA1</strain>
    </source>
</reference>
<evidence type="ECO:0000313" key="1">
    <source>
        <dbReference type="EMBL" id="KAK3783263.1"/>
    </source>
</evidence>
<dbReference type="AlphaFoldDB" id="A0AAE1A8H5"/>
<name>A0AAE1A8H5_9GAST</name>
<proteinExistence type="predicted"/>
<sequence>MSDLDRLALIYHSRAYEPLTYASTARALQDNHEGSLLILLPESQFSLRLPTCAPAICPTHDMQFPTRLKSIFTSIIRVFGSGAETPRGIYLGDSANRCVEVRQEKLAERDLPPNTVTSIQVSNFSVNDEWVRRYGRWSLTNKSLLFGVKTATSGMTDGEERNTQRMKHKETDVIGEKLATVTTQVKVAHEINSTGRVNPDILLKDVVSSLVDVTLLFSPPARW</sequence>
<comment type="caution">
    <text evidence="1">The sequence shown here is derived from an EMBL/GenBank/DDBJ whole genome shotgun (WGS) entry which is preliminary data.</text>
</comment>
<organism evidence="1 2">
    <name type="scientific">Elysia crispata</name>
    <name type="common">lettuce slug</name>
    <dbReference type="NCBI Taxonomy" id="231223"/>
    <lineage>
        <taxon>Eukaryota</taxon>
        <taxon>Metazoa</taxon>
        <taxon>Spiralia</taxon>
        <taxon>Lophotrochozoa</taxon>
        <taxon>Mollusca</taxon>
        <taxon>Gastropoda</taxon>
        <taxon>Heterobranchia</taxon>
        <taxon>Euthyneura</taxon>
        <taxon>Panpulmonata</taxon>
        <taxon>Sacoglossa</taxon>
        <taxon>Placobranchoidea</taxon>
        <taxon>Plakobranchidae</taxon>
        <taxon>Elysia</taxon>
    </lineage>
</organism>
<gene>
    <name evidence="1" type="ORF">RRG08_047718</name>
</gene>
<protein>
    <submittedName>
        <fullName evidence="1">Uncharacterized protein</fullName>
    </submittedName>
</protein>